<keyword evidence="5 8" id="KW-1133">Transmembrane helix</keyword>
<protein>
    <submittedName>
        <fullName evidence="14">Mechanosensitive ion channel domain-containing protein</fullName>
    </submittedName>
</protein>
<feature type="transmembrane region" description="Helical" evidence="8">
    <location>
        <begin position="411"/>
        <end position="435"/>
    </location>
</feature>
<feature type="region of interest" description="Disordered" evidence="7">
    <location>
        <begin position="726"/>
        <end position="781"/>
    </location>
</feature>
<keyword evidence="6 8" id="KW-0472">Membrane</keyword>
<dbReference type="Gene3D" id="2.30.30.60">
    <property type="match status" value="1"/>
</dbReference>
<evidence type="ECO:0000256" key="5">
    <source>
        <dbReference type="ARBA" id="ARBA00022989"/>
    </source>
</evidence>
<name>A0ABV6D2Q2_9HYPH</name>
<evidence type="ECO:0000259" key="10">
    <source>
        <dbReference type="Pfam" id="PF00924"/>
    </source>
</evidence>
<dbReference type="InterPro" id="IPR057485">
    <property type="entry name" value="YbiO-like_TM1"/>
</dbReference>
<feature type="domain" description="Moderate conductance mechanosensitive channel YbiO-like transmembrane helix 1" evidence="13">
    <location>
        <begin position="368"/>
        <end position="446"/>
    </location>
</feature>
<feature type="transmembrane region" description="Helical" evidence="8">
    <location>
        <begin position="283"/>
        <end position="306"/>
    </location>
</feature>
<comment type="caution">
    <text evidence="14">The sequence shown here is derived from an EMBL/GenBank/DDBJ whole genome shotgun (WGS) entry which is preliminary data.</text>
</comment>
<feature type="transmembrane region" description="Helical" evidence="8">
    <location>
        <begin position="532"/>
        <end position="550"/>
    </location>
</feature>
<feature type="domain" description="Mechanosensitive ion channel MscS" evidence="10">
    <location>
        <begin position="553"/>
        <end position="615"/>
    </location>
</feature>
<dbReference type="SUPFAM" id="SSF82689">
    <property type="entry name" value="Mechanosensitive channel protein MscS (YggB), C-terminal domain"/>
    <property type="match status" value="1"/>
</dbReference>
<dbReference type="InterPro" id="IPR006685">
    <property type="entry name" value="MscS_channel_2nd"/>
</dbReference>
<dbReference type="EMBL" id="JBHLXD010000001">
    <property type="protein sequence ID" value="MFC0206919.1"/>
    <property type="molecule type" value="Genomic_DNA"/>
</dbReference>
<feature type="transmembrane region" description="Helical" evidence="8">
    <location>
        <begin position="132"/>
        <end position="154"/>
    </location>
</feature>
<dbReference type="Pfam" id="PF00924">
    <property type="entry name" value="MS_channel_2nd"/>
    <property type="match status" value="1"/>
</dbReference>
<feature type="domain" description="Mechanosensitive ion channel MscS C-terminal" evidence="11">
    <location>
        <begin position="626"/>
        <end position="710"/>
    </location>
</feature>
<dbReference type="InterPro" id="IPR045276">
    <property type="entry name" value="YbiO_bact"/>
</dbReference>
<feature type="transmembrane region" description="Helical" evidence="8">
    <location>
        <begin position="361"/>
        <end position="386"/>
    </location>
</feature>
<evidence type="ECO:0000256" key="1">
    <source>
        <dbReference type="ARBA" id="ARBA00004651"/>
    </source>
</evidence>
<dbReference type="Gene3D" id="3.30.70.100">
    <property type="match status" value="1"/>
</dbReference>
<feature type="transmembrane region" description="Helical" evidence="8">
    <location>
        <begin position="455"/>
        <end position="476"/>
    </location>
</feature>
<evidence type="ECO:0000256" key="8">
    <source>
        <dbReference type="SAM" id="Phobius"/>
    </source>
</evidence>
<evidence type="ECO:0000259" key="11">
    <source>
        <dbReference type="Pfam" id="PF21082"/>
    </source>
</evidence>
<evidence type="ECO:0000256" key="6">
    <source>
        <dbReference type="ARBA" id="ARBA00023136"/>
    </source>
</evidence>
<reference evidence="14 15" key="1">
    <citation type="submission" date="2024-09" db="EMBL/GenBank/DDBJ databases">
        <authorList>
            <person name="Sun Q."/>
            <person name="Mori K."/>
        </authorList>
    </citation>
    <scope>NUCLEOTIDE SEQUENCE [LARGE SCALE GENOMIC DNA]</scope>
    <source>
        <strain evidence="14 15">CCM 8543</strain>
    </source>
</reference>
<evidence type="ECO:0000256" key="7">
    <source>
        <dbReference type="SAM" id="MobiDB-lite"/>
    </source>
</evidence>
<feature type="transmembrane region" description="Helical" evidence="8">
    <location>
        <begin position="507"/>
        <end position="526"/>
    </location>
</feature>
<feature type="transmembrane region" description="Helical" evidence="8">
    <location>
        <begin position="215"/>
        <end position="235"/>
    </location>
</feature>
<dbReference type="Gene3D" id="1.10.287.1260">
    <property type="match status" value="1"/>
</dbReference>
<dbReference type="Pfam" id="PF21082">
    <property type="entry name" value="MS_channel_3rd"/>
    <property type="match status" value="1"/>
</dbReference>
<dbReference type="InterPro" id="IPR049142">
    <property type="entry name" value="MS_channel_1st"/>
</dbReference>
<dbReference type="Pfam" id="PF25392">
    <property type="entry name" value="MS_channel_TM1"/>
    <property type="match status" value="1"/>
</dbReference>
<dbReference type="PANTHER" id="PTHR30460:SF0">
    <property type="entry name" value="MODERATE CONDUCTANCE MECHANOSENSITIVE CHANNEL YBIO"/>
    <property type="match status" value="1"/>
</dbReference>
<evidence type="ECO:0000259" key="12">
    <source>
        <dbReference type="Pfam" id="PF21088"/>
    </source>
</evidence>
<dbReference type="InterPro" id="IPR023408">
    <property type="entry name" value="MscS_beta-dom_sf"/>
</dbReference>
<dbReference type="PANTHER" id="PTHR30460">
    <property type="entry name" value="MODERATE CONDUCTANCE MECHANOSENSITIVE CHANNEL YBIO"/>
    <property type="match status" value="1"/>
</dbReference>
<dbReference type="InterPro" id="IPR011014">
    <property type="entry name" value="MscS_channel_TM-2"/>
</dbReference>
<feature type="signal peptide" evidence="9">
    <location>
        <begin position="1"/>
        <end position="26"/>
    </location>
</feature>
<keyword evidence="9" id="KW-0732">Signal</keyword>
<dbReference type="InterPro" id="IPR010920">
    <property type="entry name" value="LSM_dom_sf"/>
</dbReference>
<dbReference type="SUPFAM" id="SSF50182">
    <property type="entry name" value="Sm-like ribonucleoproteins"/>
    <property type="match status" value="1"/>
</dbReference>
<dbReference type="Pfam" id="PF21088">
    <property type="entry name" value="MS_channel_1st"/>
    <property type="match status" value="1"/>
</dbReference>
<gene>
    <name evidence="14" type="ORF">ACFFJ2_00715</name>
</gene>
<dbReference type="SUPFAM" id="SSF82861">
    <property type="entry name" value="Mechanosensitive channel protein MscS (YggB), transmembrane region"/>
    <property type="match status" value="1"/>
</dbReference>
<evidence type="ECO:0000256" key="3">
    <source>
        <dbReference type="ARBA" id="ARBA00022475"/>
    </source>
</evidence>
<dbReference type="InterPro" id="IPR011066">
    <property type="entry name" value="MscS_channel_C_sf"/>
</dbReference>
<feature type="transmembrane region" description="Helical" evidence="8">
    <location>
        <begin position="175"/>
        <end position="195"/>
    </location>
</feature>
<proteinExistence type="inferred from homology"/>
<evidence type="ECO:0000259" key="13">
    <source>
        <dbReference type="Pfam" id="PF25392"/>
    </source>
</evidence>
<feature type="chain" id="PRO_5046790729" evidence="9">
    <location>
        <begin position="27"/>
        <end position="781"/>
    </location>
</feature>
<feature type="transmembrane region" description="Helical" evidence="8">
    <location>
        <begin position="259"/>
        <end position="277"/>
    </location>
</feature>
<accession>A0ABV6D2Q2</accession>
<evidence type="ECO:0000256" key="4">
    <source>
        <dbReference type="ARBA" id="ARBA00022692"/>
    </source>
</evidence>
<dbReference type="Proteomes" id="UP001589755">
    <property type="component" value="Unassembled WGS sequence"/>
</dbReference>
<feature type="transmembrane region" description="Helical" evidence="8">
    <location>
        <begin position="327"/>
        <end position="355"/>
    </location>
</feature>
<feature type="domain" description="Mechanosensitive ion channel transmembrane helices 2/3" evidence="12">
    <location>
        <begin position="511"/>
        <end position="551"/>
    </location>
</feature>
<evidence type="ECO:0000256" key="2">
    <source>
        <dbReference type="ARBA" id="ARBA00008017"/>
    </source>
</evidence>
<keyword evidence="3" id="KW-1003">Cell membrane</keyword>
<keyword evidence="15" id="KW-1185">Reference proteome</keyword>
<evidence type="ECO:0000256" key="9">
    <source>
        <dbReference type="SAM" id="SignalP"/>
    </source>
</evidence>
<keyword evidence="4 8" id="KW-0812">Transmembrane</keyword>
<organism evidence="14 15">
    <name type="scientific">Chelativorans intermedius</name>
    <dbReference type="NCBI Taxonomy" id="515947"/>
    <lineage>
        <taxon>Bacteria</taxon>
        <taxon>Pseudomonadati</taxon>
        <taxon>Pseudomonadota</taxon>
        <taxon>Alphaproteobacteria</taxon>
        <taxon>Hyphomicrobiales</taxon>
        <taxon>Phyllobacteriaceae</taxon>
        <taxon>Chelativorans</taxon>
    </lineage>
</organism>
<dbReference type="InterPro" id="IPR049278">
    <property type="entry name" value="MS_channel_C"/>
</dbReference>
<evidence type="ECO:0000313" key="15">
    <source>
        <dbReference type="Proteomes" id="UP001589755"/>
    </source>
</evidence>
<dbReference type="RefSeq" id="WP_261518906.1">
    <property type="nucleotide sequence ID" value="NZ_JAODNW010000002.1"/>
</dbReference>
<sequence>MPFFLRHVVLALLVLPLLAGAAGAQAEGPDPQAAADGASQPGYAAMADILEDEAARNALIAQLRRLAAGQGAEAASPAEQVPLARRIASATNGLIEEIAAEAAEAYRRILSLQMDSVSSQGVAGLAQATFDLGVLVAVVAVVMWLSRLAAGGLYRRIAGWAARAHGSAHWMRRGLATLGAALIDLAAIAIGWLAGHGVALLALGEQAGRMDASQSFFLNAFLVVETAKVAIRLFFSTRHEDLRLLPVTAEDAAYWESRASRLASLLGYGILVVEPIVELNLGTALGFVTGAVVYGLALALIIVVVRQNREPVRQGLRAMAERSRTRLANVLLGTLSHIWHIVAIAYAAVLALLLLLRPESALSFIIGATLQTILAVAAGVLLSILIDRAMALGIRLKPQTRVRFPMLEERLNAFVPAALRGVRVFIALLVAAVVLDAWRIVDFFAWIRSESGLNVIGTIVTIAFVLAAAFAIWLFVSSWIEHRLNQQAEADSMLAASRARQRTLLTIFRNAFTIALVVMALMVTLSELGLDIGPLLAGAGVLGLAIGFGAQKLVQDVITGVFIQLENAIYTGDVVTASGITGVVEKLTIRSVGIRDLSGTYHIIPFSSVDTVSNFMRGFSYHVGEYGVAYRENVDEVIEVMRQAFEELRENPEHAASIIDDLEVHGVTAFADSSVNVRIRIKTLPGQQWAVGRAYNAIIKKRFDAAGIEIPFPHVTLYFGEDKKGSAPPAPIRIVEPQSVDGGDMQSKAEPRKPQRRKTARRKPPQPAEGGQPDLPSEEEL</sequence>
<feature type="compositionally biased region" description="Basic residues" evidence="7">
    <location>
        <begin position="754"/>
        <end position="764"/>
    </location>
</feature>
<evidence type="ECO:0000313" key="14">
    <source>
        <dbReference type="EMBL" id="MFC0206919.1"/>
    </source>
</evidence>
<comment type="subcellular location">
    <subcellularLocation>
        <location evidence="1">Cell membrane</location>
        <topology evidence="1">Multi-pass membrane protein</topology>
    </subcellularLocation>
</comment>
<comment type="similarity">
    <text evidence="2">Belongs to the MscS (TC 1.A.23) family.</text>
</comment>